<dbReference type="Proteomes" id="UP001145087">
    <property type="component" value="Unassembled WGS sequence"/>
</dbReference>
<reference evidence="5" key="1">
    <citation type="submission" date="2022-11" db="EMBL/GenBank/DDBJ databases">
        <title>Marilongibacter aestuarii gen. nov., sp. nov., isolated from tidal flat sediment.</title>
        <authorList>
            <person name="Jiayan W."/>
        </authorList>
    </citation>
    <scope>NUCLEOTIDE SEQUENCE</scope>
    <source>
        <strain evidence="5">Z1-6</strain>
    </source>
</reference>
<accession>A0A9X3F8P8</accession>
<dbReference type="Gene3D" id="1.50.10.10">
    <property type="match status" value="1"/>
</dbReference>
<dbReference type="EMBL" id="JAPOHD010000061">
    <property type="protein sequence ID" value="MCY1722649.1"/>
    <property type="molecule type" value="Genomic_DNA"/>
</dbReference>
<dbReference type="InterPro" id="IPR008928">
    <property type="entry name" value="6-hairpin_glycosidase_sf"/>
</dbReference>
<dbReference type="InterPro" id="IPR019546">
    <property type="entry name" value="TAT_signal_bac_arc"/>
</dbReference>
<keyword evidence="2" id="KW-0378">Hydrolase</keyword>
<dbReference type="InterPro" id="IPR006311">
    <property type="entry name" value="TAT_signal"/>
</dbReference>
<dbReference type="PANTHER" id="PTHR10412:SF11">
    <property type="entry name" value="MANNOSYL-OLIGOSACCHARIDE GLUCOSIDASE"/>
    <property type="match status" value="1"/>
</dbReference>
<evidence type="ECO:0000313" key="5">
    <source>
        <dbReference type="EMBL" id="MCY1722649.1"/>
    </source>
</evidence>
<dbReference type="InterPro" id="IPR012341">
    <property type="entry name" value="6hp_glycosidase-like_sf"/>
</dbReference>
<dbReference type="PANTHER" id="PTHR10412">
    <property type="entry name" value="MANNOSYL-OLIGOSACCHARIDE GLUCOSIDASE"/>
    <property type="match status" value="1"/>
</dbReference>
<proteinExistence type="inferred from homology"/>
<keyword evidence="3 5" id="KW-0326">Glycosidase</keyword>
<comment type="caution">
    <text evidence="5">The sequence shown here is derived from an EMBL/GenBank/DDBJ whole genome shotgun (WGS) entry which is preliminary data.</text>
</comment>
<dbReference type="InterPro" id="IPR054491">
    <property type="entry name" value="MGH1-like_GH"/>
</dbReference>
<dbReference type="Pfam" id="PF22422">
    <property type="entry name" value="MGH1-like_GH"/>
    <property type="match status" value="1"/>
</dbReference>
<evidence type="ECO:0000256" key="2">
    <source>
        <dbReference type="ARBA" id="ARBA00022801"/>
    </source>
</evidence>
<protein>
    <submittedName>
        <fullName evidence="5">Trehalase family glycosidase</fullName>
    </submittedName>
</protein>
<organism evidence="5 6">
    <name type="scientific">Draconibacterium aestuarii</name>
    <dbReference type="NCBI Taxonomy" id="2998507"/>
    <lineage>
        <taxon>Bacteria</taxon>
        <taxon>Pseudomonadati</taxon>
        <taxon>Bacteroidota</taxon>
        <taxon>Bacteroidia</taxon>
        <taxon>Marinilabiliales</taxon>
        <taxon>Prolixibacteraceae</taxon>
        <taxon>Draconibacterium</taxon>
    </lineage>
</organism>
<evidence type="ECO:0000256" key="1">
    <source>
        <dbReference type="ARBA" id="ARBA00010833"/>
    </source>
</evidence>
<dbReference type="SUPFAM" id="SSF48208">
    <property type="entry name" value="Six-hairpin glycosidases"/>
    <property type="match status" value="1"/>
</dbReference>
<dbReference type="AlphaFoldDB" id="A0A9X3F8P8"/>
<sequence length="540" mass="62267">MKTNRRNFLKAGAVAGTSLICSPVLGASEEKKQIYKLPYKNTYIKNSFVAENDFRRDTPNFINAPSFEKAKEILPAPFWKGNQDAIDMYWKAWEIGIKNIRKPSEESGFVSTYIDTAYNGNIFMWDSAFITMFARYGSRLFPFQKTLDNFYAKQHLDGFICREIKGDTGEDCFHRYDPVSTGPNIIPLSELEYYKQFGDGERVNKIFPALAAFSRWLRLNRTWRDGSYWTSGWGTGMDNQPRVPKKYNMIYSHGHMVWLDACLQQLMVDRILLQFGFVLERWQEIEDIEDEIGFLTEYIKEQLWDDQSGFLYDLYADGSLSTLKSIGAYWALHADVLDKPQLDKLVEHLKDSATFNRKFPVPSLSADHEKYQADGRYWQGGVWAPANFMVIKGLQKNDYNDLAFDIAKRHFSQILEVFKDTGTFWEYYAPESPAPGLLARPDFVGWTGLPPISVLIEVLFGINCDFGKKTIDWNINLLEEHGIERYPIGDNGLLSFKCFARQSADEKPKLEITSNIALKLKLNWQGGNEELNIIKGINRF</sequence>
<evidence type="ECO:0000256" key="3">
    <source>
        <dbReference type="ARBA" id="ARBA00023295"/>
    </source>
</evidence>
<dbReference type="RefSeq" id="WP_343334972.1">
    <property type="nucleotide sequence ID" value="NZ_JAPOHD010000061.1"/>
</dbReference>
<evidence type="ECO:0000313" key="6">
    <source>
        <dbReference type="Proteomes" id="UP001145087"/>
    </source>
</evidence>
<gene>
    <name evidence="5" type="ORF">OU798_20025</name>
</gene>
<dbReference type="PROSITE" id="PS51318">
    <property type="entry name" value="TAT"/>
    <property type="match status" value="1"/>
</dbReference>
<dbReference type="GO" id="GO:0009311">
    <property type="term" value="P:oligosaccharide metabolic process"/>
    <property type="evidence" value="ECO:0007669"/>
    <property type="project" value="InterPro"/>
</dbReference>
<dbReference type="NCBIfam" id="TIGR01409">
    <property type="entry name" value="TAT_signal_seq"/>
    <property type="match status" value="1"/>
</dbReference>
<dbReference type="GO" id="GO:0004573">
    <property type="term" value="F:Glc3Man9GlcNAc2 oligosaccharide glucosidase activity"/>
    <property type="evidence" value="ECO:0007669"/>
    <property type="project" value="InterPro"/>
</dbReference>
<dbReference type="GO" id="GO:0006487">
    <property type="term" value="P:protein N-linked glycosylation"/>
    <property type="evidence" value="ECO:0007669"/>
    <property type="project" value="TreeGrafter"/>
</dbReference>
<comment type="similarity">
    <text evidence="1">Belongs to the glycosyl hydrolase 63 family.</text>
</comment>
<dbReference type="InterPro" id="IPR004888">
    <property type="entry name" value="Glycoside_hydrolase_63"/>
</dbReference>
<keyword evidence="6" id="KW-1185">Reference proteome</keyword>
<feature type="domain" description="Mannosylglycerate hydrolase MGH1-like glycoside hydrolase" evidence="4">
    <location>
        <begin position="123"/>
        <end position="432"/>
    </location>
</feature>
<name>A0A9X3F8P8_9BACT</name>
<evidence type="ECO:0000259" key="4">
    <source>
        <dbReference type="Pfam" id="PF22422"/>
    </source>
</evidence>